<keyword evidence="11" id="KW-1185">Reference proteome</keyword>
<evidence type="ECO:0000256" key="4">
    <source>
        <dbReference type="ARBA" id="ARBA00022475"/>
    </source>
</evidence>
<reference evidence="10" key="1">
    <citation type="submission" date="2024-03" db="EMBL/GenBank/DDBJ databases">
        <title>Human intestinal bacterial collection.</title>
        <authorList>
            <person name="Pauvert C."/>
            <person name="Hitch T.C.A."/>
            <person name="Clavel T."/>
        </authorList>
    </citation>
    <scope>NUCLEOTIDE SEQUENCE [LARGE SCALE GENOMIC DNA]</scope>
    <source>
        <strain evidence="10">CLA-AA-H89B</strain>
    </source>
</reference>
<keyword evidence="5 9" id="KW-0169">Cobalamin biosynthesis</keyword>
<keyword evidence="8 9" id="KW-0472">Membrane</keyword>
<name>A0ABV1H4G4_9FIRM</name>
<evidence type="ECO:0000256" key="1">
    <source>
        <dbReference type="ARBA" id="ARBA00004651"/>
    </source>
</evidence>
<dbReference type="InterPro" id="IPR004485">
    <property type="entry name" value="Cobalamin_biosynth_CobD/CbiB"/>
</dbReference>
<evidence type="ECO:0000313" key="10">
    <source>
        <dbReference type="EMBL" id="MEQ2554598.1"/>
    </source>
</evidence>
<comment type="pathway">
    <text evidence="2 9">Cofactor biosynthesis; adenosylcobalamin biosynthesis.</text>
</comment>
<dbReference type="HAMAP" id="MF_00024">
    <property type="entry name" value="CobD_CbiB"/>
    <property type="match status" value="1"/>
</dbReference>
<comment type="caution">
    <text evidence="10">The sequence shown here is derived from an EMBL/GenBank/DDBJ whole genome shotgun (WGS) entry which is preliminary data.</text>
</comment>
<keyword evidence="6 9" id="KW-0812">Transmembrane</keyword>
<dbReference type="PANTHER" id="PTHR34308">
    <property type="entry name" value="COBALAMIN BIOSYNTHESIS PROTEIN CBIB"/>
    <property type="match status" value="1"/>
</dbReference>
<evidence type="ECO:0000313" key="11">
    <source>
        <dbReference type="Proteomes" id="UP001546774"/>
    </source>
</evidence>
<gene>
    <name evidence="10" type="primary">cbiB</name>
    <name evidence="9" type="synonym">cobD</name>
    <name evidence="10" type="ORF">WMO37_06120</name>
</gene>
<organism evidence="10 11">
    <name type="scientific">Lachnospira intestinalis</name>
    <dbReference type="NCBI Taxonomy" id="3133158"/>
    <lineage>
        <taxon>Bacteria</taxon>
        <taxon>Bacillati</taxon>
        <taxon>Bacillota</taxon>
        <taxon>Clostridia</taxon>
        <taxon>Lachnospirales</taxon>
        <taxon>Lachnospiraceae</taxon>
        <taxon>Lachnospira</taxon>
    </lineage>
</organism>
<evidence type="ECO:0000256" key="7">
    <source>
        <dbReference type="ARBA" id="ARBA00022989"/>
    </source>
</evidence>
<evidence type="ECO:0000256" key="3">
    <source>
        <dbReference type="ARBA" id="ARBA00006263"/>
    </source>
</evidence>
<evidence type="ECO:0000256" key="2">
    <source>
        <dbReference type="ARBA" id="ARBA00004953"/>
    </source>
</evidence>
<comment type="function">
    <text evidence="9">Converts cobyric acid to cobinamide by the addition of aminopropanol on the F carboxylic group.</text>
</comment>
<comment type="similarity">
    <text evidence="3 9">Belongs to the CobD/CbiB family.</text>
</comment>
<evidence type="ECO:0000256" key="5">
    <source>
        <dbReference type="ARBA" id="ARBA00022573"/>
    </source>
</evidence>
<feature type="transmembrane region" description="Helical" evidence="9">
    <location>
        <begin position="60"/>
        <end position="82"/>
    </location>
</feature>
<evidence type="ECO:0000256" key="8">
    <source>
        <dbReference type="ARBA" id="ARBA00023136"/>
    </source>
</evidence>
<keyword evidence="4 9" id="KW-1003">Cell membrane</keyword>
<dbReference type="EMBL" id="JBBMFS010000004">
    <property type="protein sequence ID" value="MEQ2554598.1"/>
    <property type="molecule type" value="Genomic_DNA"/>
</dbReference>
<sequence length="332" mass="36419">MQYFWCQTGAVALGFLLDLIFGDPHWLYHPVQLIGSLISKLEKVLLKDTDSDKKKFRNGALLAVLVTVLTGAVTILILFICYRISMTAGFIVESVMCYQILAVKSLRVESMKVYTALKQDGLPAARTAVSMIVGRDTAQLDEHGIVRAAVETVAENTSDGVIAPLFYMFFFGAAGGFIYKAVNTMDSMIGYKNDKYLYFGRFAAKLDDVLNFIPSRIGGVLMVLSAGIASLAERNSEKHYSMKNAWKIFLRDRKKHSSPNSAQTEAACAGALMVALSGDNYYFGKLVKKPQIGDAVRPLEAEDIKRSHVLLYISAFLMVAAVLGLRVAVGAL</sequence>
<evidence type="ECO:0000256" key="6">
    <source>
        <dbReference type="ARBA" id="ARBA00022692"/>
    </source>
</evidence>
<keyword evidence="7 9" id="KW-1133">Transmembrane helix</keyword>
<evidence type="ECO:0000256" key="9">
    <source>
        <dbReference type="HAMAP-Rule" id="MF_00024"/>
    </source>
</evidence>
<accession>A0ABV1H4G4</accession>
<feature type="transmembrane region" description="Helical" evidence="9">
    <location>
        <begin position="309"/>
        <end position="329"/>
    </location>
</feature>
<dbReference type="Proteomes" id="UP001546774">
    <property type="component" value="Unassembled WGS sequence"/>
</dbReference>
<comment type="subcellular location">
    <subcellularLocation>
        <location evidence="1 9">Cell membrane</location>
        <topology evidence="1 9">Multi-pass membrane protein</topology>
    </subcellularLocation>
</comment>
<comment type="caution">
    <text evidence="9">Lacks conserved residue(s) required for the propagation of feature annotation.</text>
</comment>
<dbReference type="PANTHER" id="PTHR34308:SF1">
    <property type="entry name" value="COBALAMIN BIOSYNTHESIS PROTEIN CBIB"/>
    <property type="match status" value="1"/>
</dbReference>
<dbReference type="NCBIfam" id="TIGR00380">
    <property type="entry name" value="cobal_cbiB"/>
    <property type="match status" value="1"/>
</dbReference>
<feature type="transmembrane region" description="Helical" evidence="9">
    <location>
        <begin position="165"/>
        <end position="182"/>
    </location>
</feature>
<dbReference type="Pfam" id="PF03186">
    <property type="entry name" value="CobD_Cbib"/>
    <property type="match status" value="1"/>
</dbReference>
<protein>
    <recommendedName>
        <fullName evidence="9">Cobalamin biosynthesis protein CobD</fullName>
    </recommendedName>
</protein>
<proteinExistence type="inferred from homology"/>